<feature type="domain" description="Type I restriction modification DNA specificity" evidence="4">
    <location>
        <begin position="73"/>
        <end position="205"/>
    </location>
</feature>
<comment type="similarity">
    <text evidence="1">Belongs to the type-I restriction system S methylase family.</text>
</comment>
<dbReference type="InterPro" id="IPR052021">
    <property type="entry name" value="Type-I_RS_S_subunit"/>
</dbReference>
<dbReference type="Pfam" id="PF01420">
    <property type="entry name" value="Methylase_S"/>
    <property type="match status" value="1"/>
</dbReference>
<dbReference type="SUPFAM" id="SSF116734">
    <property type="entry name" value="DNA methylase specificity domain"/>
    <property type="match status" value="1"/>
</dbReference>
<reference evidence="5 6" key="1">
    <citation type="submission" date="2019-04" db="EMBL/GenBank/DDBJ databases">
        <title>Genome of a novel bacterium Candidatus Jettenia ecosi reconstructed from metagenome of an anammox bioreactor.</title>
        <authorList>
            <person name="Mardanov A.V."/>
            <person name="Beletsky A.V."/>
            <person name="Ravin N.V."/>
            <person name="Botchkova E.A."/>
            <person name="Litti Y.V."/>
            <person name="Nozhevnikova A.N."/>
        </authorList>
    </citation>
    <scope>NUCLEOTIDE SEQUENCE [LARGE SCALE GENOMIC DNA]</scope>
    <source>
        <strain evidence="5">J2</strain>
    </source>
</reference>
<keyword evidence="3" id="KW-0238">DNA-binding</keyword>
<gene>
    <name evidence="5" type="ORF">JETT_3805</name>
</gene>
<dbReference type="Proteomes" id="UP000319783">
    <property type="component" value="Unassembled WGS sequence"/>
</dbReference>
<comment type="caution">
    <text evidence="5">The sequence shown here is derived from an EMBL/GenBank/DDBJ whole genome shotgun (WGS) entry which is preliminary data.</text>
</comment>
<dbReference type="GO" id="GO:0009307">
    <property type="term" value="P:DNA restriction-modification system"/>
    <property type="evidence" value="ECO:0007669"/>
    <property type="project" value="UniProtKB-KW"/>
</dbReference>
<dbReference type="AlphaFoldDB" id="A0A533Q5V2"/>
<dbReference type="PANTHER" id="PTHR30408:SF12">
    <property type="entry name" value="TYPE I RESTRICTION ENZYME MJAVIII SPECIFICITY SUBUNIT"/>
    <property type="match status" value="1"/>
</dbReference>
<dbReference type="PANTHER" id="PTHR30408">
    <property type="entry name" value="TYPE-1 RESTRICTION ENZYME ECOKI SPECIFICITY PROTEIN"/>
    <property type="match status" value="1"/>
</dbReference>
<dbReference type="GO" id="GO:0003677">
    <property type="term" value="F:DNA binding"/>
    <property type="evidence" value="ECO:0007669"/>
    <property type="project" value="UniProtKB-KW"/>
</dbReference>
<evidence type="ECO:0000256" key="3">
    <source>
        <dbReference type="ARBA" id="ARBA00023125"/>
    </source>
</evidence>
<evidence type="ECO:0000259" key="4">
    <source>
        <dbReference type="Pfam" id="PF01420"/>
    </source>
</evidence>
<dbReference type="Gene3D" id="3.90.220.20">
    <property type="entry name" value="DNA methylase specificity domains"/>
    <property type="match status" value="1"/>
</dbReference>
<organism evidence="5 6">
    <name type="scientific">Candidatus Jettenia ecosi</name>
    <dbReference type="NCBI Taxonomy" id="2494326"/>
    <lineage>
        <taxon>Bacteria</taxon>
        <taxon>Pseudomonadati</taxon>
        <taxon>Planctomycetota</taxon>
        <taxon>Candidatus Brocadiia</taxon>
        <taxon>Candidatus Brocadiales</taxon>
        <taxon>Candidatus Brocadiaceae</taxon>
        <taxon>Candidatus Jettenia</taxon>
    </lineage>
</organism>
<evidence type="ECO:0000313" key="5">
    <source>
        <dbReference type="EMBL" id="TLD39928.1"/>
    </source>
</evidence>
<keyword evidence="2" id="KW-0680">Restriction system</keyword>
<name>A0A533Q5V2_9BACT</name>
<dbReference type="EMBL" id="SULG01000163">
    <property type="protein sequence ID" value="TLD39928.1"/>
    <property type="molecule type" value="Genomic_DNA"/>
</dbReference>
<accession>A0A533Q5V2</accession>
<evidence type="ECO:0000313" key="6">
    <source>
        <dbReference type="Proteomes" id="UP000319783"/>
    </source>
</evidence>
<evidence type="ECO:0000256" key="2">
    <source>
        <dbReference type="ARBA" id="ARBA00022747"/>
    </source>
</evidence>
<dbReference type="InterPro" id="IPR044946">
    <property type="entry name" value="Restrct_endonuc_typeI_TRD_sf"/>
</dbReference>
<sequence length="229" mass="26417">MQKLFTEGLRGEAQKEDITLKWDKVKLGSLAEMGIVEFQNGFPCGQWNELGVGIPQLRPFNVTDFGRIDLTQIKSIETNKSVEKYKLKQNDIVFNNTNSEELVGKTALWQNGDGYVLSNHMTIIRIKDDTSINSTYLANFLHKKWFDGHYKMVCRRHVNQASVSIERLKDMDLPYPPIDVQNEIAKSIISIDKKFEFANAKHKTLQVLFKSMLHHLMTGQIRVKDLKIF</sequence>
<dbReference type="InterPro" id="IPR000055">
    <property type="entry name" value="Restrct_endonuc_typeI_TRD"/>
</dbReference>
<evidence type="ECO:0000256" key="1">
    <source>
        <dbReference type="ARBA" id="ARBA00010923"/>
    </source>
</evidence>
<protein>
    <submittedName>
        <fullName evidence="5">Type I restriction-modification system, specificity subunit S</fullName>
    </submittedName>
</protein>
<proteinExistence type="inferred from homology"/>